<organism evidence="10 11">
    <name type="scientific">Acer negundo</name>
    <name type="common">Box elder</name>
    <dbReference type="NCBI Taxonomy" id="4023"/>
    <lineage>
        <taxon>Eukaryota</taxon>
        <taxon>Viridiplantae</taxon>
        <taxon>Streptophyta</taxon>
        <taxon>Embryophyta</taxon>
        <taxon>Tracheophyta</taxon>
        <taxon>Spermatophyta</taxon>
        <taxon>Magnoliopsida</taxon>
        <taxon>eudicotyledons</taxon>
        <taxon>Gunneridae</taxon>
        <taxon>Pentapetalae</taxon>
        <taxon>rosids</taxon>
        <taxon>malvids</taxon>
        <taxon>Sapindales</taxon>
        <taxon>Sapindaceae</taxon>
        <taxon>Hippocastanoideae</taxon>
        <taxon>Acereae</taxon>
        <taxon>Acer</taxon>
    </lineage>
</organism>
<gene>
    <name evidence="10" type="ORF">LWI28_019054</name>
</gene>
<dbReference type="Pfam" id="PF05498">
    <property type="entry name" value="RALF"/>
    <property type="match status" value="1"/>
</dbReference>
<protein>
    <submittedName>
        <fullName evidence="10">Uncharacterized protein</fullName>
    </submittedName>
</protein>
<keyword evidence="11" id="KW-1185">Reference proteome</keyword>
<dbReference type="AlphaFoldDB" id="A0AAD5IUT9"/>
<dbReference type="EMBL" id="JAJSOW010000102">
    <property type="protein sequence ID" value="KAI9177770.1"/>
    <property type="molecule type" value="Genomic_DNA"/>
</dbReference>
<evidence type="ECO:0000256" key="4">
    <source>
        <dbReference type="ARBA" id="ARBA00022702"/>
    </source>
</evidence>
<evidence type="ECO:0000256" key="2">
    <source>
        <dbReference type="ARBA" id="ARBA00009178"/>
    </source>
</evidence>
<feature type="chain" id="PRO_5042124796" evidence="9">
    <location>
        <begin position="22"/>
        <end position="81"/>
    </location>
</feature>
<dbReference type="GO" id="GO:0040008">
    <property type="term" value="P:regulation of growth"/>
    <property type="evidence" value="ECO:0007669"/>
    <property type="project" value="UniProtKB-ARBA"/>
</dbReference>
<dbReference type="GO" id="GO:0005576">
    <property type="term" value="C:extracellular region"/>
    <property type="evidence" value="ECO:0007669"/>
    <property type="project" value="UniProtKB-SubCell"/>
</dbReference>
<evidence type="ECO:0000256" key="6">
    <source>
        <dbReference type="ARBA" id="ARBA00023157"/>
    </source>
</evidence>
<feature type="compositionally biased region" description="Basic and acidic residues" evidence="8">
    <location>
        <begin position="56"/>
        <end position="81"/>
    </location>
</feature>
<proteinExistence type="inferred from homology"/>
<reference evidence="10" key="2">
    <citation type="submission" date="2023-02" db="EMBL/GenBank/DDBJ databases">
        <authorList>
            <person name="Swenson N.G."/>
            <person name="Wegrzyn J.L."/>
            <person name="Mcevoy S.L."/>
        </authorList>
    </citation>
    <scope>NUCLEOTIDE SEQUENCE</scope>
    <source>
        <strain evidence="10">91603</strain>
        <tissue evidence="10">Leaf</tissue>
    </source>
</reference>
<comment type="function">
    <text evidence="7">Cell signaling peptide that may regulate plant stress, growth, and development. Mediates a rapid alkalinization of extracellular space by mediating a transient increase in the cytoplasmic Ca(2+) concentration leading to a calcium-dependent signaling events through a cell surface receptor and a concomitant activation of some intracellular mitogen-activated protein kinases.</text>
</comment>
<dbReference type="GO" id="GO:0005179">
    <property type="term" value="F:hormone activity"/>
    <property type="evidence" value="ECO:0007669"/>
    <property type="project" value="UniProtKB-KW"/>
</dbReference>
<evidence type="ECO:0000256" key="7">
    <source>
        <dbReference type="ARBA" id="ARBA00037228"/>
    </source>
</evidence>
<evidence type="ECO:0000256" key="3">
    <source>
        <dbReference type="ARBA" id="ARBA00022525"/>
    </source>
</evidence>
<keyword evidence="3" id="KW-0964">Secreted</keyword>
<keyword evidence="5 9" id="KW-0732">Signal</keyword>
<evidence type="ECO:0000256" key="5">
    <source>
        <dbReference type="ARBA" id="ARBA00022729"/>
    </source>
</evidence>
<accession>A0AAD5IUT9</accession>
<sequence length="81" mass="9246">MIVFGLCLIMACALFVRDAEATKFISYKSLGRYKCGIYNRGDCKEEHPSNGYDRGCSQEDRCRDGKKNGDDDDKDKHKDED</sequence>
<name>A0AAD5IUT9_ACENE</name>
<dbReference type="PANTHER" id="PTHR34270:SF3">
    <property type="entry name" value="PROTEIN RALF-LIKE 16-RELATED"/>
    <property type="match status" value="1"/>
</dbReference>
<evidence type="ECO:0000313" key="11">
    <source>
        <dbReference type="Proteomes" id="UP001064489"/>
    </source>
</evidence>
<evidence type="ECO:0000256" key="8">
    <source>
        <dbReference type="SAM" id="MobiDB-lite"/>
    </source>
</evidence>
<dbReference type="PANTHER" id="PTHR34270">
    <property type="entry name" value="PROTEIN RALF-LIKE 15-RELATED"/>
    <property type="match status" value="1"/>
</dbReference>
<keyword evidence="4" id="KW-0372">Hormone</keyword>
<dbReference type="InterPro" id="IPR008801">
    <property type="entry name" value="RALF"/>
</dbReference>
<evidence type="ECO:0000256" key="1">
    <source>
        <dbReference type="ARBA" id="ARBA00004613"/>
    </source>
</evidence>
<evidence type="ECO:0000313" key="10">
    <source>
        <dbReference type="EMBL" id="KAI9177770.1"/>
    </source>
</evidence>
<feature type="region of interest" description="Disordered" evidence="8">
    <location>
        <begin position="44"/>
        <end position="81"/>
    </location>
</feature>
<evidence type="ECO:0000256" key="9">
    <source>
        <dbReference type="SAM" id="SignalP"/>
    </source>
</evidence>
<comment type="similarity">
    <text evidence="2">Belongs to the plant rapid alkalinization factor (RALF) family.</text>
</comment>
<keyword evidence="6" id="KW-1015">Disulfide bond</keyword>
<feature type="signal peptide" evidence="9">
    <location>
        <begin position="1"/>
        <end position="21"/>
    </location>
</feature>
<dbReference type="Proteomes" id="UP001064489">
    <property type="component" value="Chromosome 5"/>
</dbReference>
<reference evidence="10" key="1">
    <citation type="journal article" date="2022" name="Plant J.">
        <title>Strategies of tolerance reflected in two North American maple genomes.</title>
        <authorList>
            <person name="McEvoy S.L."/>
            <person name="Sezen U.U."/>
            <person name="Trouern-Trend A."/>
            <person name="McMahon S.M."/>
            <person name="Schaberg P.G."/>
            <person name="Yang J."/>
            <person name="Wegrzyn J.L."/>
            <person name="Swenson N.G."/>
        </authorList>
    </citation>
    <scope>NUCLEOTIDE SEQUENCE</scope>
    <source>
        <strain evidence="10">91603</strain>
    </source>
</reference>
<comment type="subcellular location">
    <subcellularLocation>
        <location evidence="1">Secreted</location>
    </subcellularLocation>
</comment>
<comment type="caution">
    <text evidence="10">The sequence shown here is derived from an EMBL/GenBank/DDBJ whole genome shotgun (WGS) entry which is preliminary data.</text>
</comment>